<dbReference type="GO" id="GO:0004519">
    <property type="term" value="F:endonuclease activity"/>
    <property type="evidence" value="ECO:0007669"/>
    <property type="project" value="UniProtKB-KW"/>
</dbReference>
<evidence type="ECO:0000259" key="2">
    <source>
        <dbReference type="Pfam" id="PF03372"/>
    </source>
</evidence>
<feature type="transmembrane region" description="Helical" evidence="1">
    <location>
        <begin position="41"/>
        <end position="64"/>
    </location>
</feature>
<keyword evidence="1" id="KW-0812">Transmembrane</keyword>
<organism evidence="3 4">
    <name type="scientific">Caulobacter rhizosphaerae</name>
    <dbReference type="NCBI Taxonomy" id="2010972"/>
    <lineage>
        <taxon>Bacteria</taxon>
        <taxon>Pseudomonadati</taxon>
        <taxon>Pseudomonadota</taxon>
        <taxon>Alphaproteobacteria</taxon>
        <taxon>Caulobacterales</taxon>
        <taxon>Caulobacteraceae</taxon>
        <taxon>Caulobacter</taxon>
    </lineage>
</organism>
<evidence type="ECO:0000256" key="1">
    <source>
        <dbReference type="SAM" id="Phobius"/>
    </source>
</evidence>
<keyword evidence="3" id="KW-0255">Endonuclease</keyword>
<feature type="domain" description="Endonuclease/exonuclease/phosphatase" evidence="2">
    <location>
        <begin position="111"/>
        <end position="317"/>
    </location>
</feature>
<dbReference type="Proteomes" id="UP001262754">
    <property type="component" value="Unassembled WGS sequence"/>
</dbReference>
<proteinExistence type="predicted"/>
<dbReference type="InterPro" id="IPR005135">
    <property type="entry name" value="Endo/exonuclease/phosphatase"/>
</dbReference>
<gene>
    <name evidence="3" type="ORF">J2800_000045</name>
</gene>
<dbReference type="SUPFAM" id="SSF56219">
    <property type="entry name" value="DNase I-like"/>
    <property type="match status" value="1"/>
</dbReference>
<protein>
    <submittedName>
        <fullName evidence="3">Endonuclease/exonuclease/phosphatase (EEP) superfamily protein YafD</fullName>
    </submittedName>
</protein>
<keyword evidence="1" id="KW-0472">Membrane</keyword>
<dbReference type="RefSeq" id="WP_310028046.1">
    <property type="nucleotide sequence ID" value="NZ_JAVDRL010000001.1"/>
</dbReference>
<dbReference type="Pfam" id="PF03372">
    <property type="entry name" value="Exo_endo_phos"/>
    <property type="match status" value="1"/>
</dbReference>
<evidence type="ECO:0000313" key="3">
    <source>
        <dbReference type="EMBL" id="MDR6529330.1"/>
    </source>
</evidence>
<keyword evidence="1" id="KW-1133">Transmembrane helix</keyword>
<dbReference type="Gene3D" id="3.60.10.10">
    <property type="entry name" value="Endonuclease/exonuclease/phosphatase"/>
    <property type="match status" value="1"/>
</dbReference>
<reference evidence="3 4" key="1">
    <citation type="submission" date="2023-07" db="EMBL/GenBank/DDBJ databases">
        <title>Sorghum-associated microbial communities from plants grown in Nebraska, USA.</title>
        <authorList>
            <person name="Schachtman D."/>
        </authorList>
    </citation>
    <scope>NUCLEOTIDE SEQUENCE [LARGE SCALE GENOMIC DNA]</scope>
    <source>
        <strain evidence="3 4">DS2154</strain>
    </source>
</reference>
<accession>A0ABU1MT19</accession>
<sequence>MRLILHLTNLFLRGTALMLCLVGAVAGVACLGGAFSDWLDVLTHAAPLWMVCSVLGLILAVLASRDDERRALVAVAALGIAALLVLMAPELLSTLRPAEAPGKGAATLKLIQFNLWAENDAPPETAAWILKQNADVVITEESGGNAWRVLRALKKAYPYSTTCHAKYGCDTRIHSRWPIVDEHDFYGDGESLVATQATLRHPGGDVTVVGTHFVWPVPAGRWQAQSRLLAKKVAPFAKDSLIVTGDFNATPWSWSLRRQDRALGLERRTRALASWPTGQFIRIAKAPFPVLPIDQVYAGKAWKTVKVERGPSLGSDHRPVVATLAR</sequence>
<feature type="transmembrane region" description="Helical" evidence="1">
    <location>
        <begin position="12"/>
        <end position="35"/>
    </location>
</feature>
<comment type="caution">
    <text evidence="3">The sequence shown here is derived from an EMBL/GenBank/DDBJ whole genome shotgun (WGS) entry which is preliminary data.</text>
</comment>
<dbReference type="PROSITE" id="PS51257">
    <property type="entry name" value="PROKAR_LIPOPROTEIN"/>
    <property type="match status" value="1"/>
</dbReference>
<evidence type="ECO:0000313" key="4">
    <source>
        <dbReference type="Proteomes" id="UP001262754"/>
    </source>
</evidence>
<dbReference type="InterPro" id="IPR036691">
    <property type="entry name" value="Endo/exonu/phosph_ase_sf"/>
</dbReference>
<keyword evidence="4" id="KW-1185">Reference proteome</keyword>
<feature type="transmembrane region" description="Helical" evidence="1">
    <location>
        <begin position="71"/>
        <end position="88"/>
    </location>
</feature>
<keyword evidence="3" id="KW-0378">Hydrolase</keyword>
<dbReference type="EMBL" id="JAVDRL010000001">
    <property type="protein sequence ID" value="MDR6529330.1"/>
    <property type="molecule type" value="Genomic_DNA"/>
</dbReference>
<keyword evidence="3" id="KW-0540">Nuclease</keyword>
<name>A0ABU1MT19_9CAUL</name>